<evidence type="ECO:0000313" key="2">
    <source>
        <dbReference type="Proteomes" id="UP000750711"/>
    </source>
</evidence>
<protein>
    <submittedName>
        <fullName evidence="1">Uncharacterized protein</fullName>
    </submittedName>
</protein>
<dbReference type="EMBL" id="JAGHQM010000479">
    <property type="protein sequence ID" value="KAH0559962.1"/>
    <property type="molecule type" value="Genomic_DNA"/>
</dbReference>
<dbReference type="AlphaFoldDB" id="A0A9P8LCW9"/>
<dbReference type="GO" id="GO:0004601">
    <property type="term" value="F:peroxidase activity"/>
    <property type="evidence" value="ECO:0007669"/>
    <property type="project" value="InterPro"/>
</dbReference>
<proteinExistence type="predicted"/>
<evidence type="ECO:0000313" key="1">
    <source>
        <dbReference type="EMBL" id="KAH0559962.1"/>
    </source>
</evidence>
<dbReference type="GO" id="GO:0006979">
    <property type="term" value="P:response to oxidative stress"/>
    <property type="evidence" value="ECO:0007669"/>
    <property type="project" value="InterPro"/>
</dbReference>
<reference evidence="1" key="1">
    <citation type="submission" date="2021-03" db="EMBL/GenBank/DDBJ databases">
        <title>Comparative genomics and phylogenomic investigation of the class Geoglossomycetes provide insights into ecological specialization and systematics.</title>
        <authorList>
            <person name="Melie T."/>
            <person name="Pirro S."/>
            <person name="Miller A.N."/>
            <person name="Quandt A."/>
        </authorList>
    </citation>
    <scope>NUCLEOTIDE SEQUENCE</scope>
    <source>
        <strain evidence="1">CAQ_001_2017</strain>
    </source>
</reference>
<sequence length="204" mass="22195">MASAPPNANPIAKLHATFERFEALLKQTLRPPPPLLGDGKYDEEAVPEPIPTGLADDLIALGFDVPKDLGTFVDVIRSQLTGVVDDKKYLMERVIQIAAGLPRNSRNGHKLTGSLINQIWISLQHPPLSYVGPQFQYRMADGSNNVIIPNIMYPQIGKARTPYAKSVKSITQMPVPLPDAGVVFDGGSLPTTNPAWHLGPLRSD</sequence>
<accession>A0A9P8LCW9</accession>
<keyword evidence="2" id="KW-1185">Reference proteome</keyword>
<dbReference type="SUPFAM" id="SSF48113">
    <property type="entry name" value="Heme-dependent peroxidases"/>
    <property type="match status" value="1"/>
</dbReference>
<dbReference type="InterPro" id="IPR010255">
    <property type="entry name" value="Haem_peroxidase_sf"/>
</dbReference>
<dbReference type="GO" id="GO:0020037">
    <property type="term" value="F:heme binding"/>
    <property type="evidence" value="ECO:0007669"/>
    <property type="project" value="InterPro"/>
</dbReference>
<organism evidence="1 2">
    <name type="scientific">Trichoglossum hirsutum</name>
    <dbReference type="NCBI Taxonomy" id="265104"/>
    <lineage>
        <taxon>Eukaryota</taxon>
        <taxon>Fungi</taxon>
        <taxon>Dikarya</taxon>
        <taxon>Ascomycota</taxon>
        <taxon>Pezizomycotina</taxon>
        <taxon>Geoglossomycetes</taxon>
        <taxon>Geoglossales</taxon>
        <taxon>Geoglossaceae</taxon>
        <taxon>Trichoglossum</taxon>
    </lineage>
</organism>
<dbReference type="Proteomes" id="UP000750711">
    <property type="component" value="Unassembled WGS sequence"/>
</dbReference>
<comment type="caution">
    <text evidence="1">The sequence shown here is derived from an EMBL/GenBank/DDBJ whole genome shotgun (WGS) entry which is preliminary data.</text>
</comment>
<gene>
    <name evidence="1" type="ORF">GP486_003521</name>
</gene>
<name>A0A9P8LCW9_9PEZI</name>